<dbReference type="Proteomes" id="UP001202248">
    <property type="component" value="Unassembled WGS sequence"/>
</dbReference>
<dbReference type="Pfam" id="PF13692">
    <property type="entry name" value="Glyco_trans_1_4"/>
    <property type="match status" value="1"/>
</dbReference>
<name>A0ABS9SH41_9BACT</name>
<dbReference type="Gene3D" id="3.40.50.2000">
    <property type="entry name" value="Glycogen Phosphorylase B"/>
    <property type="match status" value="2"/>
</dbReference>
<proteinExistence type="predicted"/>
<keyword evidence="1" id="KW-0808">Transferase</keyword>
<comment type="caution">
    <text evidence="1">The sequence shown here is derived from an EMBL/GenBank/DDBJ whole genome shotgun (WGS) entry which is preliminary data.</text>
</comment>
<dbReference type="EC" id="2.4.-.-" evidence="1"/>
<sequence length="202" mass="22478">MIETFKKAKKCYFVSNHNKQLTEEQFGFRFSNAEVVWNPVKITKNPIPYPDTKSGFRLACVGRLFIIDKGQDILLRILSKEPWSSRPVKISFVGTGHDEEGIKALTQLLNITNVEYLGHQKNIEDIWKKHHALVLPSRSEGMALSVLEAMAAARTVITTIAGGHADIIEHGKTGFIADATEKILLKQWKTPGTPAISGNKLA</sequence>
<dbReference type="PANTHER" id="PTHR45947">
    <property type="entry name" value="SULFOQUINOVOSYL TRANSFERASE SQD2"/>
    <property type="match status" value="1"/>
</dbReference>
<keyword evidence="2" id="KW-1185">Reference proteome</keyword>
<gene>
    <name evidence="1" type="ORF">MKP09_06800</name>
</gene>
<dbReference type="GO" id="GO:0016757">
    <property type="term" value="F:glycosyltransferase activity"/>
    <property type="evidence" value="ECO:0007669"/>
    <property type="project" value="UniProtKB-KW"/>
</dbReference>
<dbReference type="InterPro" id="IPR050194">
    <property type="entry name" value="Glycosyltransferase_grp1"/>
</dbReference>
<dbReference type="SUPFAM" id="SSF53756">
    <property type="entry name" value="UDP-Glycosyltransferase/glycogen phosphorylase"/>
    <property type="match status" value="1"/>
</dbReference>
<evidence type="ECO:0000313" key="1">
    <source>
        <dbReference type="EMBL" id="MCH5597636.1"/>
    </source>
</evidence>
<accession>A0ABS9SH41</accession>
<evidence type="ECO:0000313" key="2">
    <source>
        <dbReference type="Proteomes" id="UP001202248"/>
    </source>
</evidence>
<dbReference type="EMBL" id="JAKWBL010000001">
    <property type="protein sequence ID" value="MCH5597636.1"/>
    <property type="molecule type" value="Genomic_DNA"/>
</dbReference>
<dbReference type="PANTHER" id="PTHR45947:SF3">
    <property type="entry name" value="SULFOQUINOVOSYL TRANSFERASE SQD2"/>
    <property type="match status" value="1"/>
</dbReference>
<protein>
    <submittedName>
        <fullName evidence="1">Glycosyltransferase</fullName>
        <ecNumber evidence="1">2.4.-.-</ecNumber>
    </submittedName>
</protein>
<keyword evidence="1" id="KW-0328">Glycosyltransferase</keyword>
<reference evidence="1 2" key="1">
    <citation type="submission" date="2022-02" db="EMBL/GenBank/DDBJ databases">
        <authorList>
            <person name="Min J."/>
        </authorList>
    </citation>
    <scope>NUCLEOTIDE SEQUENCE [LARGE SCALE GENOMIC DNA]</scope>
    <source>
        <strain evidence="1 2">GR10-1</strain>
    </source>
</reference>
<organism evidence="1 2">
    <name type="scientific">Niabella ginsengisoli</name>
    <dbReference type="NCBI Taxonomy" id="522298"/>
    <lineage>
        <taxon>Bacteria</taxon>
        <taxon>Pseudomonadati</taxon>
        <taxon>Bacteroidota</taxon>
        <taxon>Chitinophagia</taxon>
        <taxon>Chitinophagales</taxon>
        <taxon>Chitinophagaceae</taxon>
        <taxon>Niabella</taxon>
    </lineage>
</organism>
<dbReference type="RefSeq" id="WP_240827010.1">
    <property type="nucleotide sequence ID" value="NZ_JAKWBL010000001.1"/>
</dbReference>